<dbReference type="InterPro" id="IPR001927">
    <property type="entry name" value="Na/Gal_symport"/>
</dbReference>
<keyword evidence="1" id="KW-0472">Membrane</keyword>
<accession>A0ABS6WBT3</accession>
<feature type="transmembrane region" description="Helical" evidence="1">
    <location>
        <begin position="21"/>
        <end position="38"/>
    </location>
</feature>
<evidence type="ECO:0000259" key="2">
    <source>
        <dbReference type="PROSITE" id="PS50850"/>
    </source>
</evidence>
<dbReference type="PANTHER" id="PTHR11328:SF24">
    <property type="entry name" value="MAJOR FACILITATOR SUPERFAMILY (MFS) PROFILE DOMAIN-CONTAINING PROTEIN"/>
    <property type="match status" value="1"/>
</dbReference>
<feature type="domain" description="Major facilitator superfamily (MFS) profile" evidence="2">
    <location>
        <begin position="1"/>
        <end position="434"/>
    </location>
</feature>
<keyword evidence="1" id="KW-0812">Transmembrane</keyword>
<dbReference type="RefSeq" id="WP_219083009.1">
    <property type="nucleotide sequence ID" value="NZ_JAHBBD010000029.1"/>
</dbReference>
<proteinExistence type="predicted"/>
<evidence type="ECO:0000313" key="3">
    <source>
        <dbReference type="EMBL" id="MBW3083630.1"/>
    </source>
</evidence>
<feature type="transmembrane region" description="Helical" evidence="1">
    <location>
        <begin position="322"/>
        <end position="350"/>
    </location>
</feature>
<protein>
    <submittedName>
        <fullName evidence="3">MFS transporter</fullName>
    </submittedName>
</protein>
<evidence type="ECO:0000256" key="1">
    <source>
        <dbReference type="SAM" id="Phobius"/>
    </source>
</evidence>
<feature type="transmembrane region" description="Helical" evidence="1">
    <location>
        <begin position="115"/>
        <end position="139"/>
    </location>
</feature>
<dbReference type="Proteomes" id="UP000812844">
    <property type="component" value="Unassembled WGS sequence"/>
</dbReference>
<dbReference type="NCBIfam" id="TIGR00792">
    <property type="entry name" value="gph"/>
    <property type="match status" value="1"/>
</dbReference>
<gene>
    <name evidence="3" type="ORF">KIH73_09755</name>
</gene>
<dbReference type="InterPro" id="IPR020846">
    <property type="entry name" value="MFS_dom"/>
</dbReference>
<feature type="transmembrane region" description="Helical" evidence="1">
    <location>
        <begin position="403"/>
        <end position="429"/>
    </location>
</feature>
<dbReference type="Pfam" id="PF13347">
    <property type="entry name" value="MFS_2"/>
    <property type="match status" value="1"/>
</dbReference>
<keyword evidence="4" id="KW-1185">Reference proteome</keyword>
<feature type="transmembrane region" description="Helical" evidence="1">
    <location>
        <begin position="362"/>
        <end position="383"/>
    </location>
</feature>
<dbReference type="PANTHER" id="PTHR11328">
    <property type="entry name" value="MAJOR FACILITATOR SUPERFAMILY DOMAIN-CONTAINING PROTEIN"/>
    <property type="match status" value="1"/>
</dbReference>
<dbReference type="InterPro" id="IPR039672">
    <property type="entry name" value="MFS_2"/>
</dbReference>
<dbReference type="PROSITE" id="PS50850">
    <property type="entry name" value="MFS"/>
    <property type="match status" value="1"/>
</dbReference>
<organism evidence="3 4">
    <name type="scientific">Bifidobacterium phasiani</name>
    <dbReference type="NCBI Taxonomy" id="2834431"/>
    <lineage>
        <taxon>Bacteria</taxon>
        <taxon>Bacillati</taxon>
        <taxon>Actinomycetota</taxon>
        <taxon>Actinomycetes</taxon>
        <taxon>Bifidobacteriales</taxon>
        <taxon>Bifidobacteriaceae</taxon>
        <taxon>Bifidobacterium</taxon>
    </lineage>
</organism>
<feature type="transmembrane region" description="Helical" evidence="1">
    <location>
        <begin position="83"/>
        <end position="103"/>
    </location>
</feature>
<feature type="transmembrane region" description="Helical" evidence="1">
    <location>
        <begin position="44"/>
        <end position="71"/>
    </location>
</feature>
<name>A0ABS6WBT3_9BIFI</name>
<dbReference type="EMBL" id="JAHBBD010000029">
    <property type="protein sequence ID" value="MBW3083630.1"/>
    <property type="molecule type" value="Genomic_DNA"/>
</dbReference>
<sequence length="447" mass="48549">MDNANVRLSLREKLSYGASDCAYNLIFNVVTMYMMFYYTDVVGISLASVGTLFLAVRVLDAVAGPVVGALIDKTNTKWGKVRPWFLWFAGPFALIGVMTFTVPDFGGVAQMVYVYITYILMNFLAVSVTTPVTAILPNLTTNTQERVNTGAFRSIGGQVGVILSGALTLPLVNLLGRGDQRLGFTLTMIVYGVVCAALLLMTFANTRERVITPKEQEPPFLDSLKAMLRNRPWWILTLLNFVIFIGVVVKSSSIVYFFKYNLGSEMMSSLANTVNSAGMIVGMLLVPLLARRLKNRNIAILFFAIGIGGALLLFVGEQLGSVPFILFAIAVTAFSQAGQSTVFVMLADVVDYGEWKTGVRSQGLITACAAIGTTCGAGIAGWLGTFILDVNGFVANQEQTASALGAISFNFVWLPAICSAIAIVLMLMYKVDYRIDSIREELAARKH</sequence>
<reference evidence="3 4" key="1">
    <citation type="submission" date="2021-05" db="EMBL/GenBank/DDBJ databases">
        <title>Phylogenetic classification of ten novel species belonging to the genus Bifidobacterium comprising B. colchicus sp. nov., B. abeli sp. nov., B. bicoloris sp. nov., B. guerezis sp. nov., B. rosaliae sp. nov., B. santillanensis sp. nov., B. argentati sp. nov., B. amazzoni sp. nov., B. pluviali sp. nov., and B. pinnaculum sp. nov.</title>
        <authorList>
            <person name="Lugli G.A."/>
            <person name="Ruiz Garcia L."/>
            <person name="Margolles A."/>
            <person name="Ventura M."/>
        </authorList>
    </citation>
    <scope>NUCLEOTIDE SEQUENCE [LARGE SCALE GENOMIC DNA]</scope>
    <source>
        <strain evidence="3 4">6T3</strain>
    </source>
</reference>
<feature type="transmembrane region" description="Helical" evidence="1">
    <location>
        <begin position="184"/>
        <end position="204"/>
    </location>
</feature>
<feature type="transmembrane region" description="Helical" evidence="1">
    <location>
        <begin position="233"/>
        <end position="258"/>
    </location>
</feature>
<feature type="transmembrane region" description="Helical" evidence="1">
    <location>
        <begin position="151"/>
        <end position="172"/>
    </location>
</feature>
<feature type="transmembrane region" description="Helical" evidence="1">
    <location>
        <begin position="270"/>
        <end position="290"/>
    </location>
</feature>
<dbReference type="CDD" id="cd17332">
    <property type="entry name" value="MFS_MelB_like"/>
    <property type="match status" value="1"/>
</dbReference>
<evidence type="ECO:0000313" key="4">
    <source>
        <dbReference type="Proteomes" id="UP000812844"/>
    </source>
</evidence>
<comment type="caution">
    <text evidence="3">The sequence shown here is derived from an EMBL/GenBank/DDBJ whole genome shotgun (WGS) entry which is preliminary data.</text>
</comment>
<feature type="transmembrane region" description="Helical" evidence="1">
    <location>
        <begin position="297"/>
        <end position="316"/>
    </location>
</feature>
<keyword evidence="1" id="KW-1133">Transmembrane helix</keyword>